<dbReference type="InterPro" id="IPR003597">
    <property type="entry name" value="Ig_C1-set"/>
</dbReference>
<dbReference type="RefSeq" id="XP_050925549.1">
    <property type="nucleotide sequence ID" value="XM_051069592.1"/>
</dbReference>
<evidence type="ECO:0000313" key="7">
    <source>
        <dbReference type="RefSeq" id="XP_050925549.1"/>
    </source>
</evidence>
<feature type="region of interest" description="Disordered" evidence="3">
    <location>
        <begin position="1"/>
        <end position="32"/>
    </location>
</feature>
<dbReference type="GO" id="GO:0006955">
    <property type="term" value="P:immune response"/>
    <property type="evidence" value="ECO:0007669"/>
    <property type="project" value="TreeGrafter"/>
</dbReference>
<dbReference type="InterPro" id="IPR037055">
    <property type="entry name" value="MHC_I-like_Ag-recog_sf"/>
</dbReference>
<dbReference type="PRINTS" id="PR01638">
    <property type="entry name" value="MHCCLASSI"/>
</dbReference>
<dbReference type="InterPro" id="IPR011161">
    <property type="entry name" value="MHC_I-like_Ag-recog"/>
</dbReference>
<evidence type="ECO:0000256" key="2">
    <source>
        <dbReference type="RuleBase" id="RU004439"/>
    </source>
</evidence>
<dbReference type="PROSITE" id="PS50835">
    <property type="entry name" value="IG_LIKE"/>
    <property type="match status" value="1"/>
</dbReference>
<gene>
    <name evidence="7" type="primary">LOC108892114</name>
</gene>
<reference evidence="7" key="1">
    <citation type="submission" date="2025-08" db="UniProtKB">
        <authorList>
            <consortium name="RefSeq"/>
        </authorList>
    </citation>
    <scope>IDENTIFICATION</scope>
    <source>
        <tissue evidence="7">Brain</tissue>
    </source>
</reference>
<dbReference type="InterPro" id="IPR007110">
    <property type="entry name" value="Ig-like_dom"/>
</dbReference>
<dbReference type="SUPFAM" id="SSF48726">
    <property type="entry name" value="Immunoglobulin"/>
    <property type="match status" value="1"/>
</dbReference>
<dbReference type="GO" id="GO:0005615">
    <property type="term" value="C:extracellular space"/>
    <property type="evidence" value="ECO:0007669"/>
    <property type="project" value="TreeGrafter"/>
</dbReference>
<evidence type="ECO:0000313" key="6">
    <source>
        <dbReference type="Proteomes" id="UP000694890"/>
    </source>
</evidence>
<evidence type="ECO:0000256" key="1">
    <source>
        <dbReference type="ARBA" id="ARBA00023180"/>
    </source>
</evidence>
<dbReference type="PANTHER" id="PTHR16675:SF237">
    <property type="entry name" value="MHC CLASS I ANTIGEN TRANSCRIPT VARIANT 1-RELATED"/>
    <property type="match status" value="1"/>
</dbReference>
<feature type="region of interest" description="Disordered" evidence="3">
    <location>
        <begin position="429"/>
        <end position="454"/>
    </location>
</feature>
<dbReference type="SUPFAM" id="SSF54452">
    <property type="entry name" value="MHC antigen-recognition domain"/>
    <property type="match status" value="1"/>
</dbReference>
<name>A0AAJ8B358_LATCA</name>
<dbReference type="InterPro" id="IPR011162">
    <property type="entry name" value="MHC_I/II-like_Ag-recog"/>
</dbReference>
<evidence type="ECO:0000259" key="5">
    <source>
        <dbReference type="PROSITE" id="PS50835"/>
    </source>
</evidence>
<dbReference type="AlphaFoldDB" id="A0AAJ8B358"/>
<dbReference type="Gene3D" id="3.30.500.10">
    <property type="entry name" value="MHC class I-like antigen recognition-like"/>
    <property type="match status" value="1"/>
</dbReference>
<comment type="similarity">
    <text evidence="2">Belongs to the MHC class I family.</text>
</comment>
<evidence type="ECO:0000256" key="4">
    <source>
        <dbReference type="SAM" id="Phobius"/>
    </source>
</evidence>
<dbReference type="Proteomes" id="UP000694890">
    <property type="component" value="Linkage group LG3"/>
</dbReference>
<sequence length="454" mass="51045">MSADPQLFPPRCSPSFSPGAGEGFGGVEPPSLPPLSEMETLRMFVNERLTAAVDDILELFGSVARYREQIDRQIDRQLDGLRSEEGRRSRAAVIHSLKHVYLASSEVQNFPDFVAVVFVDGIQTDHYDSNTKSTVPTQVWMNRVTADDPEYWKRQTLYWEGQEQIGRVNIETLKGRFNQTGGIHVIQVLNGCEWDDETGDVSGFGLISYDGEDILILDMKAQRWIATKAELLRTQHKWNNDKSWIEFMEHRLTQECPVRLKNSLDYGKSFVQRTDLPSVSLLQKTPVSPVTCHATGFYPDRAMMFWSRDGEELHEHVDHSEILHNHDSTFQMSVDLDLSLVKPEDWPRHECVFQLSGVKDDIITKLDPAIIKTNWVEKPSVTALPITLPAAAAVAIILVATGIIVYKKKKGTYVSTVCGDTCFSMGPAMNPSDSPDNSTELSEKLNPPDSMQTS</sequence>
<keyword evidence="1" id="KW-0325">Glycoprotein</keyword>
<accession>A0AAJ8B358</accession>
<organism evidence="6 7">
    <name type="scientific">Lates calcarifer</name>
    <name type="common">Barramundi</name>
    <name type="synonym">Holocentrus calcarifer</name>
    <dbReference type="NCBI Taxonomy" id="8187"/>
    <lineage>
        <taxon>Eukaryota</taxon>
        <taxon>Metazoa</taxon>
        <taxon>Chordata</taxon>
        <taxon>Craniata</taxon>
        <taxon>Vertebrata</taxon>
        <taxon>Euteleostomi</taxon>
        <taxon>Actinopterygii</taxon>
        <taxon>Neopterygii</taxon>
        <taxon>Teleostei</taxon>
        <taxon>Neoteleostei</taxon>
        <taxon>Acanthomorphata</taxon>
        <taxon>Carangaria</taxon>
        <taxon>Carangaria incertae sedis</taxon>
        <taxon>Centropomidae</taxon>
        <taxon>Lates</taxon>
    </lineage>
</organism>
<keyword evidence="4" id="KW-0472">Membrane</keyword>
<dbReference type="GeneID" id="108892114"/>
<dbReference type="SMART" id="SM00407">
    <property type="entry name" value="IGc1"/>
    <property type="match status" value="1"/>
</dbReference>
<dbReference type="GO" id="GO:0009897">
    <property type="term" value="C:external side of plasma membrane"/>
    <property type="evidence" value="ECO:0007669"/>
    <property type="project" value="TreeGrafter"/>
</dbReference>
<dbReference type="InterPro" id="IPR050208">
    <property type="entry name" value="MHC_class-I_related"/>
</dbReference>
<feature type="domain" description="Ig-like" evidence="5">
    <location>
        <begin position="277"/>
        <end position="351"/>
    </location>
</feature>
<dbReference type="PANTHER" id="PTHR16675">
    <property type="entry name" value="MHC CLASS I-RELATED"/>
    <property type="match status" value="1"/>
</dbReference>
<proteinExistence type="inferred from homology"/>
<dbReference type="InterPro" id="IPR013783">
    <property type="entry name" value="Ig-like_fold"/>
</dbReference>
<keyword evidence="4" id="KW-0812">Transmembrane</keyword>
<evidence type="ECO:0000256" key="3">
    <source>
        <dbReference type="SAM" id="MobiDB-lite"/>
    </source>
</evidence>
<dbReference type="Gene3D" id="2.60.40.10">
    <property type="entry name" value="Immunoglobulins"/>
    <property type="match status" value="1"/>
</dbReference>
<dbReference type="InterPro" id="IPR001039">
    <property type="entry name" value="MHC_I_a_a1/a2"/>
</dbReference>
<feature type="transmembrane region" description="Helical" evidence="4">
    <location>
        <begin position="386"/>
        <end position="406"/>
    </location>
</feature>
<keyword evidence="4" id="KW-1133">Transmembrane helix</keyword>
<protein>
    <submittedName>
        <fullName evidence="7">Major histocompatibility complex class I-related gene protein isoform X1</fullName>
    </submittedName>
</protein>
<dbReference type="InterPro" id="IPR036179">
    <property type="entry name" value="Ig-like_dom_sf"/>
</dbReference>
<dbReference type="Pfam" id="PF00129">
    <property type="entry name" value="MHC_I"/>
    <property type="match status" value="1"/>
</dbReference>
<dbReference type="Pfam" id="PF07654">
    <property type="entry name" value="C1-set"/>
    <property type="match status" value="1"/>
</dbReference>
<feature type="compositionally biased region" description="Polar residues" evidence="3">
    <location>
        <begin position="431"/>
        <end position="440"/>
    </location>
</feature>